<dbReference type="InterPro" id="IPR000551">
    <property type="entry name" value="MerR-type_HTH_dom"/>
</dbReference>
<dbReference type="AlphaFoldDB" id="A0A9D2SEK9"/>
<proteinExistence type="predicted"/>
<dbReference type="PANTHER" id="PTHR30204:SF90">
    <property type="entry name" value="HTH-TYPE TRANSCRIPTIONAL ACTIVATOR MTA"/>
    <property type="match status" value="1"/>
</dbReference>
<keyword evidence="3" id="KW-0010">Activator</keyword>
<evidence type="ECO:0000313" key="7">
    <source>
        <dbReference type="Proteomes" id="UP000886883"/>
    </source>
</evidence>
<name>A0A9D2SEK9_9FIRM</name>
<keyword evidence="2" id="KW-0238">DNA-binding</keyword>
<dbReference type="Proteomes" id="UP000886883">
    <property type="component" value="Unassembled WGS sequence"/>
</dbReference>
<dbReference type="EMBL" id="DWXE01000039">
    <property type="protein sequence ID" value="HJB91777.1"/>
    <property type="molecule type" value="Genomic_DNA"/>
</dbReference>
<dbReference type="SUPFAM" id="SSF46955">
    <property type="entry name" value="Putative DNA-binding domain"/>
    <property type="match status" value="1"/>
</dbReference>
<organism evidence="6 7">
    <name type="scientific">Candidatus Eisenbergiella merdigallinarum</name>
    <dbReference type="NCBI Taxonomy" id="2838552"/>
    <lineage>
        <taxon>Bacteria</taxon>
        <taxon>Bacillati</taxon>
        <taxon>Bacillota</taxon>
        <taxon>Clostridia</taxon>
        <taxon>Lachnospirales</taxon>
        <taxon>Lachnospiraceae</taxon>
        <taxon>Eisenbergiella</taxon>
    </lineage>
</organism>
<evidence type="ECO:0000313" key="6">
    <source>
        <dbReference type="EMBL" id="HJB91777.1"/>
    </source>
</evidence>
<feature type="domain" description="HTH merR-type" evidence="5">
    <location>
        <begin position="1"/>
        <end position="71"/>
    </location>
</feature>
<gene>
    <name evidence="6" type="ORF">H9763_10005</name>
</gene>
<reference evidence="6" key="2">
    <citation type="submission" date="2021-04" db="EMBL/GenBank/DDBJ databases">
        <authorList>
            <person name="Gilroy R."/>
        </authorList>
    </citation>
    <scope>NUCLEOTIDE SEQUENCE</scope>
    <source>
        <strain evidence="6">USAMLcec3-2134</strain>
    </source>
</reference>
<dbReference type="Pfam" id="PF13411">
    <property type="entry name" value="MerR_1"/>
    <property type="match status" value="1"/>
</dbReference>
<dbReference type="InterPro" id="IPR012925">
    <property type="entry name" value="TipAS_dom"/>
</dbReference>
<protein>
    <submittedName>
        <fullName evidence="6">MerR family transcriptional regulator</fullName>
    </submittedName>
</protein>
<evidence type="ECO:0000256" key="1">
    <source>
        <dbReference type="ARBA" id="ARBA00023015"/>
    </source>
</evidence>
<dbReference type="PROSITE" id="PS50937">
    <property type="entry name" value="HTH_MERR_2"/>
    <property type="match status" value="1"/>
</dbReference>
<dbReference type="Gene3D" id="1.10.490.50">
    <property type="entry name" value="Antibiotic binding domain of TipA-like multidrug resistance regulators"/>
    <property type="match status" value="1"/>
</dbReference>
<accession>A0A9D2SEK9</accession>
<sequence length="246" mass="27878">MRMTVKEVSEISGVSIRALHHYDHIGLLPATQLTDAGYRLYDDTALERLQHILLFRELEFPLREIKEILDSPDFDSSRALEQQIRLLELRREHLQNLIDLARGIKAIGVKKMSFEAFDTKKIDEYAVQAKASWGRTDAYKEYEEKAAGRSKEENQKLGVEMMDIFRKFGEIRDREPDSAEAIALAKELQEYITENFYACTDEILLSLGGMYAGGGDFTANIDKVGGEGTAVFAHRAIEALVASQKK</sequence>
<dbReference type="SUPFAM" id="SSF89082">
    <property type="entry name" value="Antibiotic binding domain of TipA-like multidrug resistance regulators"/>
    <property type="match status" value="1"/>
</dbReference>
<dbReference type="InterPro" id="IPR009061">
    <property type="entry name" value="DNA-bd_dom_put_sf"/>
</dbReference>
<dbReference type="Gene3D" id="1.10.1660.10">
    <property type="match status" value="1"/>
</dbReference>
<evidence type="ECO:0000256" key="2">
    <source>
        <dbReference type="ARBA" id="ARBA00023125"/>
    </source>
</evidence>
<dbReference type="PANTHER" id="PTHR30204">
    <property type="entry name" value="REDOX-CYCLING DRUG-SENSING TRANSCRIPTIONAL ACTIVATOR SOXR"/>
    <property type="match status" value="1"/>
</dbReference>
<dbReference type="SMART" id="SM00422">
    <property type="entry name" value="HTH_MERR"/>
    <property type="match status" value="1"/>
</dbReference>
<dbReference type="Pfam" id="PF07739">
    <property type="entry name" value="TipAS"/>
    <property type="match status" value="1"/>
</dbReference>
<comment type="caution">
    <text evidence="6">The sequence shown here is derived from an EMBL/GenBank/DDBJ whole genome shotgun (WGS) entry which is preliminary data.</text>
</comment>
<keyword evidence="1" id="KW-0805">Transcription regulation</keyword>
<evidence type="ECO:0000256" key="4">
    <source>
        <dbReference type="ARBA" id="ARBA00023163"/>
    </source>
</evidence>
<dbReference type="CDD" id="cd01106">
    <property type="entry name" value="HTH_TipAL-Mta"/>
    <property type="match status" value="1"/>
</dbReference>
<dbReference type="InterPro" id="IPR036244">
    <property type="entry name" value="TipA-like_antibiotic-bd"/>
</dbReference>
<reference evidence="6" key="1">
    <citation type="journal article" date="2021" name="PeerJ">
        <title>Extensive microbial diversity within the chicken gut microbiome revealed by metagenomics and culture.</title>
        <authorList>
            <person name="Gilroy R."/>
            <person name="Ravi A."/>
            <person name="Getino M."/>
            <person name="Pursley I."/>
            <person name="Horton D.L."/>
            <person name="Alikhan N.F."/>
            <person name="Baker D."/>
            <person name="Gharbi K."/>
            <person name="Hall N."/>
            <person name="Watson M."/>
            <person name="Adriaenssens E.M."/>
            <person name="Foster-Nyarko E."/>
            <person name="Jarju S."/>
            <person name="Secka A."/>
            <person name="Antonio M."/>
            <person name="Oren A."/>
            <person name="Chaudhuri R.R."/>
            <person name="La Ragione R."/>
            <person name="Hildebrand F."/>
            <person name="Pallen M.J."/>
        </authorList>
    </citation>
    <scope>NUCLEOTIDE SEQUENCE</scope>
    <source>
        <strain evidence="6">USAMLcec3-2134</strain>
    </source>
</reference>
<dbReference type="InterPro" id="IPR047057">
    <property type="entry name" value="MerR_fam"/>
</dbReference>
<keyword evidence="4" id="KW-0804">Transcription</keyword>
<dbReference type="GO" id="GO:0003677">
    <property type="term" value="F:DNA binding"/>
    <property type="evidence" value="ECO:0007669"/>
    <property type="project" value="UniProtKB-KW"/>
</dbReference>
<dbReference type="PRINTS" id="PR00040">
    <property type="entry name" value="HTHMERR"/>
</dbReference>
<evidence type="ECO:0000256" key="3">
    <source>
        <dbReference type="ARBA" id="ARBA00023159"/>
    </source>
</evidence>
<evidence type="ECO:0000259" key="5">
    <source>
        <dbReference type="PROSITE" id="PS50937"/>
    </source>
</evidence>
<dbReference type="GO" id="GO:0003700">
    <property type="term" value="F:DNA-binding transcription factor activity"/>
    <property type="evidence" value="ECO:0007669"/>
    <property type="project" value="InterPro"/>
</dbReference>